<dbReference type="InterPro" id="IPR001915">
    <property type="entry name" value="Peptidase_M48"/>
</dbReference>
<evidence type="ECO:0000256" key="6">
    <source>
        <dbReference type="ARBA" id="ARBA00022801"/>
    </source>
</evidence>
<evidence type="ECO:0000256" key="4">
    <source>
        <dbReference type="ARBA" id="ARBA00022692"/>
    </source>
</evidence>
<dbReference type="EMBL" id="JAAZON010000589">
    <property type="protein sequence ID" value="NMC64042.1"/>
    <property type="molecule type" value="Genomic_DNA"/>
</dbReference>
<dbReference type="CDD" id="cd07340">
    <property type="entry name" value="M48B_Htpx_like"/>
    <property type="match status" value="1"/>
</dbReference>
<organism evidence="13 14">
    <name type="scientific">SAR324 cluster bacterium</name>
    <dbReference type="NCBI Taxonomy" id="2024889"/>
    <lineage>
        <taxon>Bacteria</taxon>
        <taxon>Deltaproteobacteria</taxon>
        <taxon>SAR324 cluster</taxon>
    </lineage>
</organism>
<feature type="transmembrane region" description="Helical" evidence="11">
    <location>
        <begin position="77"/>
        <end position="98"/>
    </location>
</feature>
<name>A0A7X9FTS1_9DELT</name>
<evidence type="ECO:0000256" key="8">
    <source>
        <dbReference type="ARBA" id="ARBA00022989"/>
    </source>
</evidence>
<dbReference type="Pfam" id="PF01435">
    <property type="entry name" value="Peptidase_M48"/>
    <property type="match status" value="1"/>
</dbReference>
<sequence>MGTTFFEQQAQARKRSSQLVFLYGCAVILIIFAVYLVVYIIWSAALNSSQFSSNPISHDNLENFQPNHLPSIFQSWLFIRVALITGCIIAFGTFYKILILREGGAKVAESLGARRIDPSTQDANERKAINVVEEMAIASGLAVPSLYVLDSEVGINAFAAGYSTKDAIITLTKGCLEKLKREELQGVVGHEFSHILNGDMRLNIKLLGTLHGILLLALIGETLMRISRNSGSKNDKGIGFSLVITGLGLLIIGYIGVFFGRIIKSAVSRQREFLADASSIQFTRNPSGLIGALKKIFGLHEGSDIQTARAEEISHMFFANAFSGRLVSIFATHPPILERIKRLQPEFNATKAMIEAELRVELEEARDKSEEVSSKLVSVAPKPLSPDAIIESVGKVTQNSLLAASGLIQSLNPNISSAIRNELGSRALVLGIILYASQRTTKISRDELHAKLGNDLGFALEKLSPFIKELKQENYLTIINLCMPTLRRMTQEEYLSFRRQTYWLMKADNIISFFEFAVSKMLIRNLDGLFVHKPSKALKQKDIKSLKDSCITLLTHLAIVGDGDIDKRKESYIKALRSLNLEEEGAFPSFKTFSLEKLDKALESFDFTEIEIRQKVFRAACLCVSSDGLINPKEQCLIRAVGSHLDCPVPLL</sequence>
<feature type="domain" description="Peptidase M48" evidence="12">
    <location>
        <begin position="124"/>
        <end position="344"/>
    </location>
</feature>
<dbReference type="PANTHER" id="PTHR43221:SF2">
    <property type="entry name" value="PROTEASE HTPX HOMOLOG"/>
    <property type="match status" value="1"/>
</dbReference>
<evidence type="ECO:0000313" key="13">
    <source>
        <dbReference type="EMBL" id="NMC64042.1"/>
    </source>
</evidence>
<dbReference type="GO" id="GO:0006508">
    <property type="term" value="P:proteolysis"/>
    <property type="evidence" value="ECO:0007669"/>
    <property type="project" value="UniProtKB-KW"/>
</dbReference>
<keyword evidence="5" id="KW-0479">Metal-binding</keyword>
<keyword evidence="4 11" id="KW-0812">Transmembrane</keyword>
<evidence type="ECO:0000256" key="5">
    <source>
        <dbReference type="ARBA" id="ARBA00022723"/>
    </source>
</evidence>
<dbReference type="SUPFAM" id="SSF158682">
    <property type="entry name" value="TerB-like"/>
    <property type="match status" value="1"/>
</dbReference>
<keyword evidence="2" id="KW-1003">Cell membrane</keyword>
<dbReference type="InterPro" id="IPR050083">
    <property type="entry name" value="HtpX_protease"/>
</dbReference>
<evidence type="ECO:0000259" key="12">
    <source>
        <dbReference type="Pfam" id="PF01435"/>
    </source>
</evidence>
<dbReference type="PANTHER" id="PTHR43221">
    <property type="entry name" value="PROTEASE HTPX"/>
    <property type="match status" value="1"/>
</dbReference>
<dbReference type="Gene3D" id="3.30.2010.10">
    <property type="entry name" value="Metalloproteases ('zincins'), catalytic domain"/>
    <property type="match status" value="1"/>
</dbReference>
<feature type="transmembrane region" description="Helical" evidence="11">
    <location>
        <begin position="20"/>
        <end position="42"/>
    </location>
</feature>
<evidence type="ECO:0000256" key="2">
    <source>
        <dbReference type="ARBA" id="ARBA00022475"/>
    </source>
</evidence>
<keyword evidence="8 11" id="KW-1133">Transmembrane helix</keyword>
<keyword evidence="9" id="KW-0482">Metalloprotease</keyword>
<gene>
    <name evidence="13" type="ORF">GYA55_12840</name>
</gene>
<evidence type="ECO:0000256" key="1">
    <source>
        <dbReference type="ARBA" id="ARBA00001947"/>
    </source>
</evidence>
<keyword evidence="6" id="KW-0378">Hydrolase</keyword>
<evidence type="ECO:0000256" key="3">
    <source>
        <dbReference type="ARBA" id="ARBA00022670"/>
    </source>
</evidence>
<proteinExistence type="predicted"/>
<dbReference type="Proteomes" id="UP000524246">
    <property type="component" value="Unassembled WGS sequence"/>
</dbReference>
<keyword evidence="10 11" id="KW-0472">Membrane</keyword>
<accession>A0A7X9FTS1</accession>
<comment type="cofactor">
    <cofactor evidence="1">
        <name>Zn(2+)</name>
        <dbReference type="ChEBI" id="CHEBI:29105"/>
    </cofactor>
</comment>
<evidence type="ECO:0000256" key="11">
    <source>
        <dbReference type="SAM" id="Phobius"/>
    </source>
</evidence>
<keyword evidence="3" id="KW-0645">Protease</keyword>
<evidence type="ECO:0000256" key="10">
    <source>
        <dbReference type="ARBA" id="ARBA00023136"/>
    </source>
</evidence>
<dbReference type="GO" id="GO:0046872">
    <property type="term" value="F:metal ion binding"/>
    <property type="evidence" value="ECO:0007669"/>
    <property type="project" value="UniProtKB-KW"/>
</dbReference>
<keyword evidence="7" id="KW-0862">Zinc</keyword>
<dbReference type="InterPro" id="IPR029024">
    <property type="entry name" value="TerB-like"/>
</dbReference>
<feature type="transmembrane region" description="Helical" evidence="11">
    <location>
        <begin position="238"/>
        <end position="263"/>
    </location>
</feature>
<protein>
    <submittedName>
        <fullName evidence="13">M48 family metallopeptidase</fullName>
    </submittedName>
</protein>
<evidence type="ECO:0000256" key="7">
    <source>
        <dbReference type="ARBA" id="ARBA00022833"/>
    </source>
</evidence>
<dbReference type="GO" id="GO:0004222">
    <property type="term" value="F:metalloendopeptidase activity"/>
    <property type="evidence" value="ECO:0007669"/>
    <property type="project" value="InterPro"/>
</dbReference>
<reference evidence="13 14" key="1">
    <citation type="journal article" date="2020" name="Biotechnol. Biofuels">
        <title>New insights from the biogas microbiome by comprehensive genome-resolved metagenomics of nearly 1600 species originating from multiple anaerobic digesters.</title>
        <authorList>
            <person name="Campanaro S."/>
            <person name="Treu L."/>
            <person name="Rodriguez-R L.M."/>
            <person name="Kovalovszki A."/>
            <person name="Ziels R.M."/>
            <person name="Maus I."/>
            <person name="Zhu X."/>
            <person name="Kougias P.G."/>
            <person name="Basile A."/>
            <person name="Luo G."/>
            <person name="Schluter A."/>
            <person name="Konstantinidis K.T."/>
            <person name="Angelidaki I."/>
        </authorList>
    </citation>
    <scope>NUCLEOTIDE SEQUENCE [LARGE SCALE GENOMIC DNA]</scope>
    <source>
        <strain evidence="13">AS27yjCOA_65</strain>
    </source>
</reference>
<dbReference type="AlphaFoldDB" id="A0A7X9FTS1"/>
<comment type="caution">
    <text evidence="13">The sequence shown here is derived from an EMBL/GenBank/DDBJ whole genome shotgun (WGS) entry which is preliminary data.</text>
</comment>
<evidence type="ECO:0000256" key="9">
    <source>
        <dbReference type="ARBA" id="ARBA00023049"/>
    </source>
</evidence>
<evidence type="ECO:0000313" key="14">
    <source>
        <dbReference type="Proteomes" id="UP000524246"/>
    </source>
</evidence>